<keyword evidence="3" id="KW-1185">Reference proteome</keyword>
<accession>A0AAE2CXN6</accession>
<evidence type="ECO:0000256" key="1">
    <source>
        <dbReference type="SAM" id="MobiDB-lite"/>
    </source>
</evidence>
<name>A0AAE2CXN6_9LAMI</name>
<feature type="compositionally biased region" description="Polar residues" evidence="1">
    <location>
        <begin position="112"/>
        <end position="125"/>
    </location>
</feature>
<protein>
    <recommendedName>
        <fullName evidence="4">Zinc knuckle CX2CX4HX4C domain-containing protein</fullName>
    </recommendedName>
</protein>
<dbReference type="PANTHER" id="PTHR31286">
    <property type="entry name" value="GLYCINE-RICH CELL WALL STRUCTURAL PROTEIN 1.8-LIKE"/>
    <property type="match status" value="1"/>
</dbReference>
<evidence type="ECO:0000313" key="3">
    <source>
        <dbReference type="Proteomes" id="UP001293254"/>
    </source>
</evidence>
<reference evidence="2" key="2">
    <citation type="journal article" date="2024" name="Plant">
        <title>Genomic evolution and insights into agronomic trait innovations of Sesamum species.</title>
        <authorList>
            <person name="Miao H."/>
            <person name="Wang L."/>
            <person name="Qu L."/>
            <person name="Liu H."/>
            <person name="Sun Y."/>
            <person name="Le M."/>
            <person name="Wang Q."/>
            <person name="Wei S."/>
            <person name="Zheng Y."/>
            <person name="Lin W."/>
            <person name="Duan Y."/>
            <person name="Cao H."/>
            <person name="Xiong S."/>
            <person name="Wang X."/>
            <person name="Wei L."/>
            <person name="Li C."/>
            <person name="Ma Q."/>
            <person name="Ju M."/>
            <person name="Zhao R."/>
            <person name="Li G."/>
            <person name="Mu C."/>
            <person name="Tian Q."/>
            <person name="Mei H."/>
            <person name="Zhang T."/>
            <person name="Gao T."/>
            <person name="Zhang H."/>
        </authorList>
    </citation>
    <scope>NUCLEOTIDE SEQUENCE</scope>
    <source>
        <strain evidence="2">3651</strain>
    </source>
</reference>
<proteinExistence type="predicted"/>
<comment type="caution">
    <text evidence="2">The sequence shown here is derived from an EMBL/GenBank/DDBJ whole genome shotgun (WGS) entry which is preliminary data.</text>
</comment>
<evidence type="ECO:0000313" key="2">
    <source>
        <dbReference type="EMBL" id="KAK4438303.1"/>
    </source>
</evidence>
<evidence type="ECO:0008006" key="4">
    <source>
        <dbReference type="Google" id="ProtNLM"/>
    </source>
</evidence>
<feature type="compositionally biased region" description="Polar residues" evidence="1">
    <location>
        <begin position="135"/>
        <end position="144"/>
    </location>
</feature>
<organism evidence="2 3">
    <name type="scientific">Sesamum alatum</name>
    <dbReference type="NCBI Taxonomy" id="300844"/>
    <lineage>
        <taxon>Eukaryota</taxon>
        <taxon>Viridiplantae</taxon>
        <taxon>Streptophyta</taxon>
        <taxon>Embryophyta</taxon>
        <taxon>Tracheophyta</taxon>
        <taxon>Spermatophyta</taxon>
        <taxon>Magnoliopsida</taxon>
        <taxon>eudicotyledons</taxon>
        <taxon>Gunneridae</taxon>
        <taxon>Pentapetalae</taxon>
        <taxon>asterids</taxon>
        <taxon>lamiids</taxon>
        <taxon>Lamiales</taxon>
        <taxon>Pedaliaceae</taxon>
        <taxon>Sesamum</taxon>
    </lineage>
</organism>
<sequence length="150" mass="16608">MDALTRKMELVSYARILVEMDASKPLVDTVEFILPNGITRKQPVMYEFTPKFCSDCNRFGHLKDTCQGTQPVTAGVAPVKPTHQAKLPTPAVPKKAQPGEWTLVHRRKKNQNQDTKTVGQEQVTKAANKEAQGQPEASQRQQGMTAPVPV</sequence>
<feature type="region of interest" description="Disordered" evidence="1">
    <location>
        <begin position="82"/>
        <end position="150"/>
    </location>
</feature>
<reference evidence="2" key="1">
    <citation type="submission" date="2020-06" db="EMBL/GenBank/DDBJ databases">
        <authorList>
            <person name="Li T."/>
            <person name="Hu X."/>
            <person name="Zhang T."/>
            <person name="Song X."/>
            <person name="Zhang H."/>
            <person name="Dai N."/>
            <person name="Sheng W."/>
            <person name="Hou X."/>
            <person name="Wei L."/>
        </authorList>
    </citation>
    <scope>NUCLEOTIDE SEQUENCE</scope>
    <source>
        <strain evidence="2">3651</strain>
        <tissue evidence="2">Leaf</tissue>
    </source>
</reference>
<dbReference type="EMBL" id="JACGWO010000001">
    <property type="protein sequence ID" value="KAK4438303.1"/>
    <property type="molecule type" value="Genomic_DNA"/>
</dbReference>
<dbReference type="PANTHER" id="PTHR31286:SF180">
    <property type="entry name" value="OS10G0362600 PROTEIN"/>
    <property type="match status" value="1"/>
</dbReference>
<dbReference type="AlphaFoldDB" id="A0AAE2CXN6"/>
<dbReference type="Proteomes" id="UP001293254">
    <property type="component" value="Unassembled WGS sequence"/>
</dbReference>
<dbReference type="InterPro" id="IPR040256">
    <property type="entry name" value="At4g02000-like"/>
</dbReference>
<gene>
    <name evidence="2" type="ORF">Salat_0164600</name>
</gene>